<dbReference type="OrthoDB" id="3542066at2"/>
<dbReference type="EMBL" id="BLAF01000006">
    <property type="protein sequence ID" value="GES18196.1"/>
    <property type="molecule type" value="Genomic_DNA"/>
</dbReference>
<evidence type="ECO:0000313" key="2">
    <source>
        <dbReference type="Proteomes" id="UP000377595"/>
    </source>
</evidence>
<sequence>MNTTATTAQIPAERILPGIGRQIVNLHRNGEFLRQVSYRGTVEQARAYAELFITHDTDPRWAELRAIVLGG</sequence>
<gene>
    <name evidence="1" type="ORF">Aple_010910</name>
</gene>
<reference evidence="1 2" key="1">
    <citation type="submission" date="2019-10" db="EMBL/GenBank/DDBJ databases">
        <title>Whole genome shotgun sequence of Acrocarpospora pleiomorpha NBRC 16267.</title>
        <authorList>
            <person name="Ichikawa N."/>
            <person name="Kimura A."/>
            <person name="Kitahashi Y."/>
            <person name="Komaki H."/>
            <person name="Oguchi A."/>
        </authorList>
    </citation>
    <scope>NUCLEOTIDE SEQUENCE [LARGE SCALE GENOMIC DNA]</scope>
    <source>
        <strain evidence="1 2">NBRC 16267</strain>
    </source>
</reference>
<dbReference type="AlphaFoldDB" id="A0A5M3XC03"/>
<evidence type="ECO:0000313" key="1">
    <source>
        <dbReference type="EMBL" id="GES18196.1"/>
    </source>
</evidence>
<accession>A0A5M3XC03</accession>
<keyword evidence="2" id="KW-1185">Reference proteome</keyword>
<dbReference type="RefSeq" id="WP_155343337.1">
    <property type="nucleotide sequence ID" value="NZ_BAAAHM010000017.1"/>
</dbReference>
<name>A0A5M3XC03_9ACTN</name>
<organism evidence="1 2">
    <name type="scientific">Acrocarpospora pleiomorpha</name>
    <dbReference type="NCBI Taxonomy" id="90975"/>
    <lineage>
        <taxon>Bacteria</taxon>
        <taxon>Bacillati</taxon>
        <taxon>Actinomycetota</taxon>
        <taxon>Actinomycetes</taxon>
        <taxon>Streptosporangiales</taxon>
        <taxon>Streptosporangiaceae</taxon>
        <taxon>Acrocarpospora</taxon>
    </lineage>
</organism>
<proteinExistence type="predicted"/>
<comment type="caution">
    <text evidence="1">The sequence shown here is derived from an EMBL/GenBank/DDBJ whole genome shotgun (WGS) entry which is preliminary data.</text>
</comment>
<protein>
    <submittedName>
        <fullName evidence="1">Uncharacterized protein</fullName>
    </submittedName>
</protein>
<dbReference type="Proteomes" id="UP000377595">
    <property type="component" value="Unassembled WGS sequence"/>
</dbReference>